<dbReference type="EMBL" id="CM044705">
    <property type="protein sequence ID" value="KAI5661461.1"/>
    <property type="molecule type" value="Genomic_DNA"/>
</dbReference>
<protein>
    <submittedName>
        <fullName evidence="1">Uncharacterized protein</fullName>
    </submittedName>
</protein>
<evidence type="ECO:0000313" key="1">
    <source>
        <dbReference type="EMBL" id="KAI5661461.1"/>
    </source>
</evidence>
<comment type="caution">
    <text evidence="1">The sequence shown here is derived from an EMBL/GenBank/DDBJ whole genome shotgun (WGS) entry which is preliminary data.</text>
</comment>
<gene>
    <name evidence="1" type="ORF">M9H77_20784</name>
</gene>
<dbReference type="Proteomes" id="UP001060085">
    <property type="component" value="Linkage Group LG05"/>
</dbReference>
<evidence type="ECO:0000313" key="2">
    <source>
        <dbReference type="Proteomes" id="UP001060085"/>
    </source>
</evidence>
<sequence length="528" mass="57340">MFKSPPPPLPPPPPGGQPPTAPSRSKKRLPKSPKSKKGLKDISVSNCLSQKDKRTRDLPNLSDCHGCGLRINYTDPKERLQQMDSAWRIVLLCKTCFQMVNSGKLCPYCFKDTVNSASDCVKCSDCDRFIHKDCVVKYSNSPPWSYSCRELGLGFSVCIDCWVPKLLKNSVQNNEKKVTTDKCVGELRLSKGDSSDLKKGKNGIISMEEVVKDANSNAGKKIAVAVKAKEKALRKSVLAKNAAALASKTLDLVTEKDCSNKNSEGPVTGTSDGSSANEVRFVGDAELAFQLHRAMNSSPRRSKSTCSMDHSCSDLPRVTDSITVTPKPNDLGSGEDGKVAACRNTVANGPPSNVLGASAWIRTIESVSDISAAMLRGEIKTYIRNGRRRREAQANVQNDPVAMPPGVAGNTAGDGSRVVAETQSCQVDKLKQELRVNDSSISSPHSCKIDVVRDNGSVNRRPDRYALKYGRMVGCRRGLFKVVNFTHEEASSDRVSFQDETRASASGFPMDCSMNCSPLLSTCRPVPL</sequence>
<organism evidence="1 2">
    <name type="scientific">Catharanthus roseus</name>
    <name type="common">Madagascar periwinkle</name>
    <name type="synonym">Vinca rosea</name>
    <dbReference type="NCBI Taxonomy" id="4058"/>
    <lineage>
        <taxon>Eukaryota</taxon>
        <taxon>Viridiplantae</taxon>
        <taxon>Streptophyta</taxon>
        <taxon>Embryophyta</taxon>
        <taxon>Tracheophyta</taxon>
        <taxon>Spermatophyta</taxon>
        <taxon>Magnoliopsida</taxon>
        <taxon>eudicotyledons</taxon>
        <taxon>Gunneridae</taxon>
        <taxon>Pentapetalae</taxon>
        <taxon>asterids</taxon>
        <taxon>lamiids</taxon>
        <taxon>Gentianales</taxon>
        <taxon>Apocynaceae</taxon>
        <taxon>Rauvolfioideae</taxon>
        <taxon>Vinceae</taxon>
        <taxon>Catharanthinae</taxon>
        <taxon>Catharanthus</taxon>
    </lineage>
</organism>
<name>A0ACC0ALJ1_CATRO</name>
<keyword evidence="2" id="KW-1185">Reference proteome</keyword>
<proteinExistence type="predicted"/>
<accession>A0ACC0ALJ1</accession>
<reference evidence="2" key="1">
    <citation type="journal article" date="2023" name="Nat. Plants">
        <title>Single-cell RNA sequencing provides a high-resolution roadmap for understanding the multicellular compartmentation of specialized metabolism.</title>
        <authorList>
            <person name="Sun S."/>
            <person name="Shen X."/>
            <person name="Li Y."/>
            <person name="Li Y."/>
            <person name="Wang S."/>
            <person name="Li R."/>
            <person name="Zhang H."/>
            <person name="Shen G."/>
            <person name="Guo B."/>
            <person name="Wei J."/>
            <person name="Xu J."/>
            <person name="St-Pierre B."/>
            <person name="Chen S."/>
            <person name="Sun C."/>
        </authorList>
    </citation>
    <scope>NUCLEOTIDE SEQUENCE [LARGE SCALE GENOMIC DNA]</scope>
</reference>